<name>A0ABQ7CIE2_BRACR</name>
<dbReference type="PANTHER" id="PTHR47344">
    <property type="entry name" value="RING ZINC FINGER PROTEIN-RELATED"/>
    <property type="match status" value="1"/>
</dbReference>
<feature type="coiled-coil region" evidence="1">
    <location>
        <begin position="68"/>
        <end position="95"/>
    </location>
</feature>
<dbReference type="Pfam" id="PF21530">
    <property type="entry name" value="Pif1_2B_dom"/>
    <property type="match status" value="1"/>
</dbReference>
<comment type="caution">
    <text evidence="4">The sequence shown here is derived from an EMBL/GenBank/DDBJ whole genome shotgun (WGS) entry which is preliminary data.</text>
</comment>
<feature type="region of interest" description="Disordered" evidence="2">
    <location>
        <begin position="306"/>
        <end position="331"/>
    </location>
</feature>
<evidence type="ECO:0000259" key="3">
    <source>
        <dbReference type="Pfam" id="PF21530"/>
    </source>
</evidence>
<evidence type="ECO:0000313" key="5">
    <source>
        <dbReference type="Proteomes" id="UP000266723"/>
    </source>
</evidence>
<evidence type="ECO:0000313" key="4">
    <source>
        <dbReference type="EMBL" id="KAF3551311.1"/>
    </source>
</evidence>
<evidence type="ECO:0000256" key="1">
    <source>
        <dbReference type="SAM" id="Coils"/>
    </source>
</evidence>
<dbReference type="Proteomes" id="UP000266723">
    <property type="component" value="Unassembled WGS sequence"/>
</dbReference>
<gene>
    <name evidence="4" type="ORF">DY000_02009901</name>
</gene>
<keyword evidence="1" id="KW-0175">Coiled coil</keyword>
<evidence type="ECO:0000256" key="2">
    <source>
        <dbReference type="SAM" id="MobiDB-lite"/>
    </source>
</evidence>
<proteinExistence type="predicted"/>
<dbReference type="EMBL" id="QGKV02000832">
    <property type="protein sequence ID" value="KAF3551311.1"/>
    <property type="molecule type" value="Genomic_DNA"/>
</dbReference>
<protein>
    <recommendedName>
        <fullName evidence="3">DNA helicase Pif1-like 2B domain-containing protein</fullName>
    </recommendedName>
</protein>
<accession>A0ABQ7CIE2</accession>
<sequence length="331" mass="38120">MSSSNYFRSWIDRPHLDPNTRLLTEEYQRGITEFMGLVHRQPEAKTESTSERERWESRNEISTNKHLLKLNSEECAQLQDRMMALAKELASLKLVSDIRLEEDDVLKLAFFENNAKDKRYNRHTCQVLGTIDEVPTTTTVTNLQKFMLLKFDHLQALANTFFELPDIVGQIRSVQGSDINNYAATTRLCMKVGVPIMLPRNLNQEEGLRKSYRSRSVCVDTKNHTITDINQTFFHSKKPPVSSTYILGILTLPGSRELVTLPTSFTERPSMASHNHRIIKWDPLNCKTQISLALFLSTYTQRSSLQSQARSDLTRTRIHQSHKTRMKTSTS</sequence>
<reference evidence="4 5" key="1">
    <citation type="journal article" date="2020" name="BMC Genomics">
        <title>Intraspecific diversification of the crop wild relative Brassica cretica Lam. using demographic model selection.</title>
        <authorList>
            <person name="Kioukis A."/>
            <person name="Michalopoulou V.A."/>
            <person name="Briers L."/>
            <person name="Pirintsos S."/>
            <person name="Studholme D.J."/>
            <person name="Pavlidis P."/>
            <person name="Sarris P.F."/>
        </authorList>
    </citation>
    <scope>NUCLEOTIDE SEQUENCE [LARGE SCALE GENOMIC DNA]</scope>
    <source>
        <strain evidence="5">cv. PFS-1207/04</strain>
    </source>
</reference>
<feature type="compositionally biased region" description="Basic residues" evidence="2">
    <location>
        <begin position="316"/>
        <end position="331"/>
    </location>
</feature>
<organism evidence="4 5">
    <name type="scientific">Brassica cretica</name>
    <name type="common">Mustard</name>
    <dbReference type="NCBI Taxonomy" id="69181"/>
    <lineage>
        <taxon>Eukaryota</taxon>
        <taxon>Viridiplantae</taxon>
        <taxon>Streptophyta</taxon>
        <taxon>Embryophyta</taxon>
        <taxon>Tracheophyta</taxon>
        <taxon>Spermatophyta</taxon>
        <taxon>Magnoliopsida</taxon>
        <taxon>eudicotyledons</taxon>
        <taxon>Gunneridae</taxon>
        <taxon>Pentapetalae</taxon>
        <taxon>rosids</taxon>
        <taxon>malvids</taxon>
        <taxon>Brassicales</taxon>
        <taxon>Brassicaceae</taxon>
        <taxon>Brassiceae</taxon>
        <taxon>Brassica</taxon>
    </lineage>
</organism>
<dbReference type="PANTHER" id="PTHR47344:SF1">
    <property type="entry name" value="RING ZINC FINGER PROTEIN-RELATED"/>
    <property type="match status" value="1"/>
</dbReference>
<dbReference type="InterPro" id="IPR049163">
    <property type="entry name" value="Pif1-like_2B_dom"/>
</dbReference>
<keyword evidence="5" id="KW-1185">Reference proteome</keyword>
<feature type="domain" description="DNA helicase Pif1-like 2B" evidence="3">
    <location>
        <begin position="183"/>
        <end position="208"/>
    </location>
</feature>